<dbReference type="RefSeq" id="WP_171285576.1">
    <property type="nucleotide sequence ID" value="NZ_BAABYW010000001.1"/>
</dbReference>
<accession>A0ABQ0BGE4</accession>
<feature type="region of interest" description="Disordered" evidence="1">
    <location>
        <begin position="93"/>
        <end position="113"/>
    </location>
</feature>
<name>A0ABQ0BGE4_9FIRM</name>
<evidence type="ECO:0000313" key="2">
    <source>
        <dbReference type="EMBL" id="GAA6410530.1"/>
    </source>
</evidence>
<proteinExistence type="predicted"/>
<sequence>MNVGAILDFVAGELDAQVLGFMQEYAIPPSLMDKVLDRIQSHMRQMKSEEYAQELTSLQLQIATSSATETASVPESTEKKQGTEIDTIEEFKEKMGMKKGEGTDADIQREARK</sequence>
<organism evidence="2 3">
    <name type="scientific">Blautia hominis</name>
    <dbReference type="NCBI Taxonomy" id="2025493"/>
    <lineage>
        <taxon>Bacteria</taxon>
        <taxon>Bacillati</taxon>
        <taxon>Bacillota</taxon>
        <taxon>Clostridia</taxon>
        <taxon>Lachnospirales</taxon>
        <taxon>Lachnospiraceae</taxon>
        <taxon>Blautia</taxon>
    </lineage>
</organism>
<evidence type="ECO:0000313" key="3">
    <source>
        <dbReference type="Proteomes" id="UP001600943"/>
    </source>
</evidence>
<reference evidence="2 3" key="1">
    <citation type="submission" date="2024-04" db="EMBL/GenBank/DDBJ databases">
        <title>Defined microbial consortia suppress multidrug-resistant proinflammatory Enterobacteriaceae via ecological control.</title>
        <authorList>
            <person name="Furuichi M."/>
            <person name="Kawaguchi T."/>
            <person name="Pust M."/>
            <person name="Yasuma K."/>
            <person name="Plichta D."/>
            <person name="Hasegawa N."/>
            <person name="Ohya T."/>
            <person name="Bhattarai S."/>
            <person name="Sasajima S."/>
            <person name="Aoto Y."/>
            <person name="Tuganbaev T."/>
            <person name="Yaginuma M."/>
            <person name="Ueda M."/>
            <person name="Okahashi N."/>
            <person name="Amafuji K."/>
            <person name="Kiridooshi Y."/>
            <person name="Sugita K."/>
            <person name="Strazar M."/>
            <person name="Skelly A."/>
            <person name="Suda W."/>
            <person name="Hattori M."/>
            <person name="Nakamoto N."/>
            <person name="Caballero S."/>
            <person name="Norman J."/>
            <person name="Olle B."/>
            <person name="Tanoue T."/>
            <person name="Arita M."/>
            <person name="Bucci V."/>
            <person name="Atarashi K."/>
            <person name="Xavier R."/>
            <person name="Honda K."/>
        </authorList>
    </citation>
    <scope>NUCLEOTIDE SEQUENCE [LARGE SCALE GENOMIC DNA]</scope>
    <source>
        <strain evidence="3">k04-0078-D8-1</strain>
    </source>
</reference>
<protein>
    <submittedName>
        <fullName evidence="2">Uncharacterized protein</fullName>
    </submittedName>
</protein>
<evidence type="ECO:0000256" key="1">
    <source>
        <dbReference type="SAM" id="MobiDB-lite"/>
    </source>
</evidence>
<dbReference type="Proteomes" id="UP001600943">
    <property type="component" value="Unassembled WGS sequence"/>
</dbReference>
<comment type="caution">
    <text evidence="2">The sequence shown here is derived from an EMBL/GenBank/DDBJ whole genome shotgun (WGS) entry which is preliminary data.</text>
</comment>
<gene>
    <name evidence="2" type="ORF">K040078D81_46470</name>
</gene>
<keyword evidence="3" id="KW-1185">Reference proteome</keyword>
<dbReference type="EMBL" id="BAABYW010000001">
    <property type="protein sequence ID" value="GAA6410530.1"/>
    <property type="molecule type" value="Genomic_DNA"/>
</dbReference>